<keyword evidence="3" id="KW-1185">Reference proteome</keyword>
<dbReference type="Proteomes" id="UP001190700">
    <property type="component" value="Unassembled WGS sequence"/>
</dbReference>
<evidence type="ECO:0000313" key="3">
    <source>
        <dbReference type="Proteomes" id="UP001190700"/>
    </source>
</evidence>
<dbReference type="EMBL" id="LGRX02035105">
    <property type="protein sequence ID" value="KAK3236267.1"/>
    <property type="molecule type" value="Genomic_DNA"/>
</dbReference>
<sequence length="233" mass="25932">MRSAPSEGGTQPIHSLAFRVMRLCRPSLHVDSPINFALDDLDPSATPESPCASAEEYPFANRVELGPATNAFGVNGLMVLPQSFGTIYLGETFSSYISVGNYSDHAVTAVQIKAQLQTERQTRTTLFDNTANHLSILPSNGRHDFIVEHDLKELGQHTLVCSTVYIDSDQERKYLPQYFKFVVANPLSVRTKVRHLMDHTLLEACIENCTRNPLFLSTVRFEPSAAYTVTPIE</sequence>
<dbReference type="GO" id="GO:0016853">
    <property type="term" value="F:isomerase activity"/>
    <property type="evidence" value="ECO:0007669"/>
    <property type="project" value="UniProtKB-KW"/>
</dbReference>
<protein>
    <submittedName>
        <fullName evidence="2">Peptidyl-prolyl cis-trans isomerase</fullName>
    </submittedName>
</protein>
<dbReference type="InterPro" id="IPR010378">
    <property type="entry name" value="TRAPPC13"/>
</dbReference>
<evidence type="ECO:0000313" key="2">
    <source>
        <dbReference type="EMBL" id="KAK3236267.1"/>
    </source>
</evidence>
<dbReference type="PANTHER" id="PTHR13134:SF3">
    <property type="entry name" value="TRAFFICKING PROTEIN PARTICLE COMPLEX SUBUNIT 13"/>
    <property type="match status" value="1"/>
</dbReference>
<name>A0AAE0BGX6_9CHLO</name>
<keyword evidence="2" id="KW-0413">Isomerase</keyword>
<proteinExistence type="predicted"/>
<dbReference type="AlphaFoldDB" id="A0AAE0BGX6"/>
<reference evidence="2 3" key="1">
    <citation type="journal article" date="2015" name="Genome Biol. Evol.">
        <title>Comparative Genomics of a Bacterivorous Green Alga Reveals Evolutionary Causalities and Consequences of Phago-Mixotrophic Mode of Nutrition.</title>
        <authorList>
            <person name="Burns J.A."/>
            <person name="Paasch A."/>
            <person name="Narechania A."/>
            <person name="Kim E."/>
        </authorList>
    </citation>
    <scope>NUCLEOTIDE SEQUENCE [LARGE SCALE GENOMIC DNA]</scope>
    <source>
        <strain evidence="2 3">PLY_AMNH</strain>
    </source>
</reference>
<feature type="non-terminal residue" evidence="2">
    <location>
        <position position="233"/>
    </location>
</feature>
<gene>
    <name evidence="2" type="ORF">CYMTET_53582</name>
</gene>
<organism evidence="2 3">
    <name type="scientific">Cymbomonas tetramitiformis</name>
    <dbReference type="NCBI Taxonomy" id="36881"/>
    <lineage>
        <taxon>Eukaryota</taxon>
        <taxon>Viridiplantae</taxon>
        <taxon>Chlorophyta</taxon>
        <taxon>Pyramimonadophyceae</taxon>
        <taxon>Pyramimonadales</taxon>
        <taxon>Pyramimonadaceae</taxon>
        <taxon>Cymbomonas</taxon>
    </lineage>
</organism>
<dbReference type="GO" id="GO:1990072">
    <property type="term" value="C:TRAPPIII protein complex"/>
    <property type="evidence" value="ECO:0007669"/>
    <property type="project" value="TreeGrafter"/>
</dbReference>
<comment type="caution">
    <text evidence="2">The sequence shown here is derived from an EMBL/GenBank/DDBJ whole genome shotgun (WGS) entry which is preliminary data.</text>
</comment>
<evidence type="ECO:0000259" key="1">
    <source>
        <dbReference type="Pfam" id="PF06159"/>
    </source>
</evidence>
<dbReference type="PANTHER" id="PTHR13134">
    <property type="entry name" value="TRAFFICKING PROTEIN PARTICLE COMPLEX SUBUNIT 13"/>
    <property type="match status" value="1"/>
</dbReference>
<accession>A0AAE0BGX6</accession>
<dbReference type="InterPro" id="IPR055427">
    <property type="entry name" value="TRAPPC13_N"/>
</dbReference>
<dbReference type="Pfam" id="PF06159">
    <property type="entry name" value="TRAPPC13_N"/>
    <property type="match status" value="1"/>
</dbReference>
<feature type="domain" description="Trafficking protein particle complex subunit 13 N-terminal" evidence="1">
    <location>
        <begin position="14"/>
        <end position="183"/>
    </location>
</feature>